<dbReference type="Pfam" id="PF01501">
    <property type="entry name" value="Glyco_transf_8"/>
    <property type="match status" value="1"/>
</dbReference>
<protein>
    <recommendedName>
        <fullName evidence="3">Hexosyltransferase</fullName>
        <ecNumber evidence="3">2.4.1.-</ecNumber>
    </recommendedName>
</protein>
<evidence type="ECO:0000256" key="4">
    <source>
        <dbReference type="SAM" id="Phobius"/>
    </source>
</evidence>
<feature type="transmembrane region" description="Helical" evidence="4">
    <location>
        <begin position="512"/>
        <end position="529"/>
    </location>
</feature>
<keyword evidence="1" id="KW-0328">Glycosyltransferase</keyword>
<keyword evidence="1" id="KW-0808">Transferase</keyword>
<dbReference type="InterPro" id="IPR002495">
    <property type="entry name" value="Glyco_trans_8"/>
</dbReference>
<name>A0A8T2UK45_CERRI</name>
<gene>
    <name evidence="6" type="ORF">KP509_07G088900</name>
</gene>
<evidence type="ECO:0000256" key="1">
    <source>
        <dbReference type="ARBA" id="ARBA00022676"/>
    </source>
</evidence>
<dbReference type="EMBL" id="CM035412">
    <property type="protein sequence ID" value="KAH7433845.1"/>
    <property type="molecule type" value="Genomic_DNA"/>
</dbReference>
<keyword evidence="7" id="KW-1185">Reference proteome</keyword>
<keyword evidence="4" id="KW-0472">Membrane</keyword>
<sequence length="556" mass="62932">MAVILSLSFLALLFVNTLDATPTGDREQFLTSSYRFRKQQSSEAYVTLLYGDEFALGVRVLGKSLRDTRTTRDMVALVSQGVSDPVIHLLQADGWIIERIELLANPNSKRPKRFWGVYTKLKIFNMTNYKKVVYLDADTVVRKSIDDLFMCEKFCANLKHSERLNSGVMVVEPSKELFDDMMTKVNILPSYTGGDQGFLNSYYADFPNAHLFNPELSKEERKGRPLPSMERLSTLYNADVGLYMLANKWMVNEDELRVIHYTLGPLKPWDWWTFWLLEPVRYWQDVRVTLEDSLPGTGGGQDPRMRLYVWVLIAGPLLVLLFLSRHCFCQIRQYFFGSGSLSWLTRHKHRTGSSLPYFSAINGSPPQASLSQHGAGAAGSNCSVVKLPSHLGTFAIMSCFLCAGISFGAAMFLIPRQVMPSTGLFLLYEWTFFLFALLKKWYLEYMLVWGKSLGSSISGNMMLYYDSGKGHSKHLSIWDSQTMTYFAIMACLAVLVPCLPYFFGVTALFSRLGMVIGGTMLLVIVMTYVSEHLAVHWFLCGRESGSPARAPDSERL</sequence>
<evidence type="ECO:0000256" key="2">
    <source>
        <dbReference type="ARBA" id="ARBA00023211"/>
    </source>
</evidence>
<feature type="signal peptide" evidence="5">
    <location>
        <begin position="1"/>
        <end position="20"/>
    </location>
</feature>
<feature type="transmembrane region" description="Helical" evidence="4">
    <location>
        <begin position="485"/>
        <end position="505"/>
    </location>
</feature>
<dbReference type="SUPFAM" id="SSF53448">
    <property type="entry name" value="Nucleotide-diphospho-sugar transferases"/>
    <property type="match status" value="1"/>
</dbReference>
<dbReference type="Proteomes" id="UP000825935">
    <property type="component" value="Chromosome 7"/>
</dbReference>
<comment type="similarity">
    <text evidence="3">Belongs to the glycosyltransferase 8 family.</text>
</comment>
<evidence type="ECO:0000256" key="5">
    <source>
        <dbReference type="SAM" id="SignalP"/>
    </source>
</evidence>
<reference evidence="6" key="1">
    <citation type="submission" date="2021-08" db="EMBL/GenBank/DDBJ databases">
        <title>WGS assembly of Ceratopteris richardii.</title>
        <authorList>
            <person name="Marchant D.B."/>
            <person name="Chen G."/>
            <person name="Jenkins J."/>
            <person name="Shu S."/>
            <person name="Leebens-Mack J."/>
            <person name="Grimwood J."/>
            <person name="Schmutz J."/>
            <person name="Soltis P."/>
            <person name="Soltis D."/>
            <person name="Chen Z.-H."/>
        </authorList>
    </citation>
    <scope>NUCLEOTIDE SEQUENCE</scope>
    <source>
        <strain evidence="6">Whitten #5841</strain>
        <tissue evidence="6">Leaf</tissue>
    </source>
</reference>
<dbReference type="OrthoDB" id="2014201at2759"/>
<evidence type="ECO:0000313" key="7">
    <source>
        <dbReference type="Proteomes" id="UP000825935"/>
    </source>
</evidence>
<keyword evidence="4" id="KW-1133">Transmembrane helix</keyword>
<dbReference type="PANTHER" id="PTHR11183">
    <property type="entry name" value="GLYCOGENIN SUBFAMILY MEMBER"/>
    <property type="match status" value="1"/>
</dbReference>
<evidence type="ECO:0000256" key="3">
    <source>
        <dbReference type="RuleBase" id="RU362027"/>
    </source>
</evidence>
<dbReference type="AlphaFoldDB" id="A0A8T2UK45"/>
<dbReference type="OMA" id="ALLFCYY"/>
<keyword evidence="5" id="KW-0732">Signal</keyword>
<feature type="chain" id="PRO_5035898550" description="Hexosyltransferase" evidence="5">
    <location>
        <begin position="21"/>
        <end position="556"/>
    </location>
</feature>
<accession>A0A8T2UK45</accession>
<dbReference type="InterPro" id="IPR050587">
    <property type="entry name" value="GNT1/Glycosyltrans_8"/>
</dbReference>
<dbReference type="EC" id="2.4.1.-" evidence="3"/>
<evidence type="ECO:0000313" key="6">
    <source>
        <dbReference type="EMBL" id="KAH7433845.1"/>
    </source>
</evidence>
<comment type="caution">
    <text evidence="6">The sequence shown here is derived from an EMBL/GenBank/DDBJ whole genome shotgun (WGS) entry which is preliminary data.</text>
</comment>
<dbReference type="InterPro" id="IPR029044">
    <property type="entry name" value="Nucleotide-diphossugar_trans"/>
</dbReference>
<dbReference type="FunFam" id="3.90.550.10:FF:000067">
    <property type="entry name" value="Hexosyltransferase"/>
    <property type="match status" value="1"/>
</dbReference>
<dbReference type="CDD" id="cd02537">
    <property type="entry name" value="GT8_Glycogenin"/>
    <property type="match status" value="1"/>
</dbReference>
<dbReference type="GO" id="GO:0016757">
    <property type="term" value="F:glycosyltransferase activity"/>
    <property type="evidence" value="ECO:0007669"/>
    <property type="project" value="UniProtKB-KW"/>
</dbReference>
<organism evidence="6 7">
    <name type="scientific">Ceratopteris richardii</name>
    <name type="common">Triangle waterfern</name>
    <dbReference type="NCBI Taxonomy" id="49495"/>
    <lineage>
        <taxon>Eukaryota</taxon>
        <taxon>Viridiplantae</taxon>
        <taxon>Streptophyta</taxon>
        <taxon>Embryophyta</taxon>
        <taxon>Tracheophyta</taxon>
        <taxon>Polypodiopsida</taxon>
        <taxon>Polypodiidae</taxon>
        <taxon>Polypodiales</taxon>
        <taxon>Pteridineae</taxon>
        <taxon>Pteridaceae</taxon>
        <taxon>Parkerioideae</taxon>
        <taxon>Ceratopteris</taxon>
    </lineage>
</organism>
<proteinExistence type="inferred from homology"/>
<feature type="transmembrane region" description="Helical" evidence="4">
    <location>
        <begin position="445"/>
        <end position="465"/>
    </location>
</feature>
<keyword evidence="4" id="KW-0812">Transmembrane</keyword>
<keyword evidence="2" id="KW-0464">Manganese</keyword>
<feature type="transmembrane region" description="Helical" evidence="4">
    <location>
        <begin position="394"/>
        <end position="414"/>
    </location>
</feature>
<feature type="transmembrane region" description="Helical" evidence="4">
    <location>
        <begin position="307"/>
        <end position="324"/>
    </location>
</feature>
<feature type="transmembrane region" description="Helical" evidence="4">
    <location>
        <begin position="420"/>
        <end position="438"/>
    </location>
</feature>
<dbReference type="Gene3D" id="3.90.550.10">
    <property type="entry name" value="Spore Coat Polysaccharide Biosynthesis Protein SpsA, Chain A"/>
    <property type="match status" value="1"/>
</dbReference>